<dbReference type="GO" id="GO:0042412">
    <property type="term" value="P:taurine biosynthetic process"/>
    <property type="evidence" value="ECO:0007669"/>
    <property type="project" value="UniProtKB-UniRule"/>
</dbReference>
<evidence type="ECO:0000256" key="4">
    <source>
        <dbReference type="ARBA" id="ARBA00022723"/>
    </source>
</evidence>
<evidence type="ECO:0000256" key="1">
    <source>
        <dbReference type="ARBA" id="ARBA00004759"/>
    </source>
</evidence>
<feature type="coiled-coil region" evidence="10">
    <location>
        <begin position="17"/>
        <end position="44"/>
    </location>
</feature>
<evidence type="ECO:0000313" key="12">
    <source>
        <dbReference type="Proteomes" id="UP001374579"/>
    </source>
</evidence>
<dbReference type="SUPFAM" id="SSF51182">
    <property type="entry name" value="RmlC-like cupins"/>
    <property type="match status" value="1"/>
</dbReference>
<gene>
    <name evidence="11" type="ORF">V1264_024685</name>
</gene>
<keyword evidence="4 9" id="KW-0479">Metal-binding</keyword>
<name>A0AAN9ALH9_9CAEN</name>
<reference evidence="11 12" key="1">
    <citation type="submission" date="2024-02" db="EMBL/GenBank/DDBJ databases">
        <title>Chromosome-scale genome assembly of the rough periwinkle Littorina saxatilis.</title>
        <authorList>
            <person name="De Jode A."/>
            <person name="Faria R."/>
            <person name="Formenti G."/>
            <person name="Sims Y."/>
            <person name="Smith T.P."/>
            <person name="Tracey A."/>
            <person name="Wood J.M.D."/>
            <person name="Zagrodzka Z.B."/>
            <person name="Johannesson K."/>
            <person name="Butlin R.K."/>
            <person name="Leder E.H."/>
        </authorList>
    </citation>
    <scope>NUCLEOTIDE SEQUENCE [LARGE SCALE GENOMIC DNA]</scope>
    <source>
        <strain evidence="11">Snail1</strain>
        <tissue evidence="11">Muscle</tissue>
    </source>
</reference>
<keyword evidence="12" id="KW-1185">Reference proteome</keyword>
<evidence type="ECO:0000256" key="6">
    <source>
        <dbReference type="ARBA" id="ARBA00022964"/>
    </source>
</evidence>
<comment type="pathway">
    <text evidence="1 9">Organosulfur biosynthesis; taurine biosynthesis; hypotaurine from L-cysteine: step 1/2.</text>
</comment>
<dbReference type="GO" id="GO:0019448">
    <property type="term" value="P:L-cysteine catabolic process"/>
    <property type="evidence" value="ECO:0007669"/>
    <property type="project" value="TreeGrafter"/>
</dbReference>
<comment type="cofactor">
    <cofactor evidence="9">
        <name>Fe cation</name>
        <dbReference type="ChEBI" id="CHEBI:24875"/>
    </cofactor>
    <text evidence="9">Binds 1 Fe cation per subunit.</text>
</comment>
<comment type="caution">
    <text evidence="11">The sequence shown here is derived from an EMBL/GenBank/DDBJ whole genome shotgun (WGS) entry which is preliminary data.</text>
</comment>
<dbReference type="Gene3D" id="2.60.120.10">
    <property type="entry name" value="Jelly Rolls"/>
    <property type="match status" value="1"/>
</dbReference>
<keyword evidence="7 9" id="KW-0560">Oxidoreductase</keyword>
<dbReference type="InterPro" id="IPR010300">
    <property type="entry name" value="CDO_1"/>
</dbReference>
<evidence type="ECO:0000256" key="3">
    <source>
        <dbReference type="ARBA" id="ARBA00013133"/>
    </source>
</evidence>
<evidence type="ECO:0000256" key="10">
    <source>
        <dbReference type="SAM" id="Coils"/>
    </source>
</evidence>
<dbReference type="Pfam" id="PF05995">
    <property type="entry name" value="CDO_I"/>
    <property type="match status" value="1"/>
</dbReference>
<accession>A0AAN9ALH9</accession>
<dbReference type="PANTHER" id="PTHR12918:SF1">
    <property type="entry name" value="CYSTEINE DIOXYGENASE TYPE 1"/>
    <property type="match status" value="1"/>
</dbReference>
<keyword evidence="8 9" id="KW-0408">Iron</keyword>
<evidence type="ECO:0000256" key="8">
    <source>
        <dbReference type="ARBA" id="ARBA00023004"/>
    </source>
</evidence>
<dbReference type="InterPro" id="IPR014710">
    <property type="entry name" value="RmlC-like_jellyroll"/>
</dbReference>
<comment type="catalytic activity">
    <reaction evidence="9">
        <text>L-cysteine + O2 = 3-sulfino-L-alanine + H(+)</text>
        <dbReference type="Rhea" id="RHEA:20441"/>
        <dbReference type="ChEBI" id="CHEBI:15378"/>
        <dbReference type="ChEBI" id="CHEBI:15379"/>
        <dbReference type="ChEBI" id="CHEBI:35235"/>
        <dbReference type="ChEBI" id="CHEBI:61085"/>
        <dbReference type="EC" id="1.13.11.20"/>
    </reaction>
</comment>
<organism evidence="11 12">
    <name type="scientific">Littorina saxatilis</name>
    <dbReference type="NCBI Taxonomy" id="31220"/>
    <lineage>
        <taxon>Eukaryota</taxon>
        <taxon>Metazoa</taxon>
        <taxon>Spiralia</taxon>
        <taxon>Lophotrochozoa</taxon>
        <taxon>Mollusca</taxon>
        <taxon>Gastropoda</taxon>
        <taxon>Caenogastropoda</taxon>
        <taxon>Littorinimorpha</taxon>
        <taxon>Littorinoidea</taxon>
        <taxon>Littorinidae</taxon>
        <taxon>Littorina</taxon>
    </lineage>
</organism>
<evidence type="ECO:0000256" key="9">
    <source>
        <dbReference type="RuleBase" id="RU366010"/>
    </source>
</evidence>
<evidence type="ECO:0000313" key="11">
    <source>
        <dbReference type="EMBL" id="KAK7089050.1"/>
    </source>
</evidence>
<sequence length="99" mass="11527">MTTNTTMASDTEIKQLNPDLANKLDEAEVEMDMEEEQVEEDYSDPKSIVPPTSLKELISRLHKIFADDDINIDYVKTLMESYTSDPKEWKKFAKFDPHR</sequence>
<dbReference type="GO" id="GO:0017172">
    <property type="term" value="F:cysteine dioxygenase activity"/>
    <property type="evidence" value="ECO:0007669"/>
    <property type="project" value="UniProtKB-UniRule"/>
</dbReference>
<comment type="similarity">
    <text evidence="2 9">Belongs to the cysteine dioxygenase family.</text>
</comment>
<proteinExistence type="inferred from homology"/>
<evidence type="ECO:0000256" key="7">
    <source>
        <dbReference type="ARBA" id="ARBA00023002"/>
    </source>
</evidence>
<dbReference type="EC" id="1.13.11.20" evidence="3 9"/>
<keyword evidence="5" id="KW-0883">Thioether bond</keyword>
<dbReference type="PANTHER" id="PTHR12918">
    <property type="entry name" value="CYSTEINE DIOXYGENASE"/>
    <property type="match status" value="1"/>
</dbReference>
<evidence type="ECO:0000256" key="2">
    <source>
        <dbReference type="ARBA" id="ARBA00006622"/>
    </source>
</evidence>
<evidence type="ECO:0000256" key="5">
    <source>
        <dbReference type="ARBA" id="ARBA00022784"/>
    </source>
</evidence>
<dbReference type="AlphaFoldDB" id="A0AAN9ALH9"/>
<dbReference type="InterPro" id="IPR011051">
    <property type="entry name" value="RmlC_Cupin_sf"/>
</dbReference>
<keyword evidence="10" id="KW-0175">Coiled coil</keyword>
<dbReference type="Proteomes" id="UP001374579">
    <property type="component" value="Unassembled WGS sequence"/>
</dbReference>
<keyword evidence="6 9" id="KW-0223">Dioxygenase</keyword>
<dbReference type="GO" id="GO:0008198">
    <property type="term" value="F:ferrous iron binding"/>
    <property type="evidence" value="ECO:0007669"/>
    <property type="project" value="TreeGrafter"/>
</dbReference>
<dbReference type="EMBL" id="JBAMIC010003160">
    <property type="protein sequence ID" value="KAK7089050.1"/>
    <property type="molecule type" value="Genomic_DNA"/>
</dbReference>
<protein>
    <recommendedName>
        <fullName evidence="3 9">Cysteine dioxygenase</fullName>
        <ecNumber evidence="3 9">1.13.11.20</ecNumber>
    </recommendedName>
</protein>